<evidence type="ECO:0000256" key="2">
    <source>
        <dbReference type="ARBA" id="ARBA00022692"/>
    </source>
</evidence>
<evidence type="ECO:0000256" key="3">
    <source>
        <dbReference type="ARBA" id="ARBA00022989"/>
    </source>
</evidence>
<keyword evidence="2 5" id="KW-0812">Transmembrane</keyword>
<dbReference type="PANTHER" id="PTHR30371">
    <property type="entry name" value="SEC-INDEPENDENT PROTEIN TRANSLOCASE PROTEIN TATC"/>
    <property type="match status" value="1"/>
</dbReference>
<evidence type="ECO:0000256" key="4">
    <source>
        <dbReference type="ARBA" id="ARBA00023136"/>
    </source>
</evidence>
<feature type="transmembrane region" description="Helical" evidence="5">
    <location>
        <begin position="62"/>
        <end position="87"/>
    </location>
</feature>
<evidence type="ECO:0000256" key="1">
    <source>
        <dbReference type="ARBA" id="ARBA00004141"/>
    </source>
</evidence>
<comment type="caution">
    <text evidence="6">The sequence shown here is derived from an EMBL/GenBank/DDBJ whole genome shotgun (WGS) entry which is preliminary data.</text>
</comment>
<dbReference type="Proteomes" id="UP000029452">
    <property type="component" value="Unassembled WGS sequence"/>
</dbReference>
<reference evidence="6 7" key="1">
    <citation type="submission" date="2014-06" db="EMBL/GenBank/DDBJ databases">
        <title>Draft genome sequence of iron oxidizing acidophile Leptospirillum ferriphilum DSM14647.</title>
        <authorList>
            <person name="Cardenas J.P."/>
            <person name="Lazcano M."/>
            <person name="Ossandon F.J."/>
            <person name="Corbett M."/>
            <person name="Holmes D.S."/>
            <person name="Watkin E."/>
        </authorList>
    </citation>
    <scope>NUCLEOTIDE SEQUENCE [LARGE SCALE GENOMIC DNA]</scope>
    <source>
        <strain evidence="6 7">DSM 14647</strain>
    </source>
</reference>
<feature type="transmembrane region" description="Helical" evidence="5">
    <location>
        <begin position="21"/>
        <end position="39"/>
    </location>
</feature>
<name>A0A094YLQ0_9BACT</name>
<sequence>MPVDPKTSPLWGHIVELRQRVLRSLFWLALFMGLSFPFSDHALKYLGTKAGVPLVFTTPTEAFWVTLKVSLFMGAVLGYPFVLYEIWRFVSPGLYRREKKMFSSGSWEALFFSPWAWHSRILSLFLPPCAFSWALEKRRVFRLS</sequence>
<dbReference type="PANTHER" id="PTHR30371:SF0">
    <property type="entry name" value="SEC-INDEPENDENT PROTEIN TRANSLOCASE PROTEIN TATC, CHLOROPLASTIC-RELATED"/>
    <property type="match status" value="1"/>
</dbReference>
<dbReference type="AlphaFoldDB" id="A0A094YLQ0"/>
<keyword evidence="4 5" id="KW-0472">Membrane</keyword>
<dbReference type="GO" id="GO:0009977">
    <property type="term" value="F:proton motive force dependent protein transmembrane transporter activity"/>
    <property type="evidence" value="ECO:0007669"/>
    <property type="project" value="TreeGrafter"/>
</dbReference>
<accession>A0A094YLQ0</accession>
<comment type="subcellular location">
    <subcellularLocation>
        <location evidence="1">Membrane</location>
        <topology evidence="1">Multi-pass membrane protein</topology>
    </subcellularLocation>
</comment>
<dbReference type="PRINTS" id="PR01840">
    <property type="entry name" value="TATCFAMILY"/>
</dbReference>
<evidence type="ECO:0000256" key="5">
    <source>
        <dbReference type="SAM" id="Phobius"/>
    </source>
</evidence>
<gene>
    <name evidence="6" type="ORF">LptCag_0772</name>
</gene>
<evidence type="ECO:0000313" key="6">
    <source>
        <dbReference type="EMBL" id="KGA94146.1"/>
    </source>
</evidence>
<evidence type="ECO:0000313" key="7">
    <source>
        <dbReference type="Proteomes" id="UP000029452"/>
    </source>
</evidence>
<protein>
    <submittedName>
        <fullName evidence="6">Twin-arginine translocation protein TatC</fullName>
    </submittedName>
</protein>
<dbReference type="GO" id="GO:0065002">
    <property type="term" value="P:intracellular protein transmembrane transport"/>
    <property type="evidence" value="ECO:0007669"/>
    <property type="project" value="TreeGrafter"/>
</dbReference>
<dbReference type="PATRIC" id="fig|178606.4.peg.1307"/>
<dbReference type="GO" id="GO:0033281">
    <property type="term" value="C:TAT protein transport complex"/>
    <property type="evidence" value="ECO:0007669"/>
    <property type="project" value="TreeGrafter"/>
</dbReference>
<dbReference type="Pfam" id="PF00902">
    <property type="entry name" value="TatC"/>
    <property type="match status" value="1"/>
</dbReference>
<dbReference type="GO" id="GO:0043953">
    <property type="term" value="P:protein transport by the Tat complex"/>
    <property type="evidence" value="ECO:0007669"/>
    <property type="project" value="TreeGrafter"/>
</dbReference>
<organism evidence="6 7">
    <name type="scientific">Leptospirillum ferriphilum</name>
    <dbReference type="NCBI Taxonomy" id="178606"/>
    <lineage>
        <taxon>Bacteria</taxon>
        <taxon>Pseudomonadati</taxon>
        <taxon>Nitrospirota</taxon>
        <taxon>Nitrospiria</taxon>
        <taxon>Nitrospirales</taxon>
        <taxon>Nitrospiraceae</taxon>
        <taxon>Leptospirillum</taxon>
    </lineage>
</organism>
<keyword evidence="3 5" id="KW-1133">Transmembrane helix</keyword>
<dbReference type="EMBL" id="JPGK01000004">
    <property type="protein sequence ID" value="KGA94146.1"/>
    <property type="molecule type" value="Genomic_DNA"/>
</dbReference>
<proteinExistence type="predicted"/>
<dbReference type="InterPro" id="IPR002033">
    <property type="entry name" value="TatC"/>
</dbReference>